<evidence type="ECO:0000256" key="6">
    <source>
        <dbReference type="ARBA" id="ARBA00022729"/>
    </source>
</evidence>
<dbReference type="RefSeq" id="WP_110400039.1">
    <property type="nucleotide sequence ID" value="NZ_QJJS01000004.1"/>
</dbReference>
<keyword evidence="3" id="KW-0813">Transport</keyword>
<evidence type="ECO:0000256" key="9">
    <source>
        <dbReference type="ARBA" id="ARBA00023136"/>
    </source>
</evidence>
<comment type="caution">
    <text evidence="13">The sequence shown here is derived from an EMBL/GenBank/DDBJ whole genome shotgun (WGS) entry which is preliminary data.</text>
</comment>
<feature type="signal peptide" evidence="11">
    <location>
        <begin position="1"/>
        <end position="21"/>
    </location>
</feature>
<dbReference type="InterPro" id="IPR050298">
    <property type="entry name" value="Gram-neg_bact_OMP"/>
</dbReference>
<dbReference type="GO" id="GO:0006811">
    <property type="term" value="P:monoatomic ion transport"/>
    <property type="evidence" value="ECO:0007669"/>
    <property type="project" value="UniProtKB-KW"/>
</dbReference>
<evidence type="ECO:0000259" key="12">
    <source>
        <dbReference type="Pfam" id="PF13609"/>
    </source>
</evidence>
<keyword evidence="8" id="KW-0626">Porin</keyword>
<evidence type="ECO:0000256" key="3">
    <source>
        <dbReference type="ARBA" id="ARBA00022448"/>
    </source>
</evidence>
<feature type="chain" id="PRO_5016234117" evidence="11">
    <location>
        <begin position="22"/>
        <end position="365"/>
    </location>
</feature>
<evidence type="ECO:0000256" key="8">
    <source>
        <dbReference type="ARBA" id="ARBA00023114"/>
    </source>
</evidence>
<dbReference type="Gene3D" id="2.40.160.10">
    <property type="entry name" value="Porin"/>
    <property type="match status" value="1"/>
</dbReference>
<dbReference type="InterPro" id="IPR023614">
    <property type="entry name" value="Porin_dom_sf"/>
</dbReference>
<sequence length="365" mass="37480">MKPRHWSALGATTLLCTAAAAQQVTLYGLIDVGVERISNVGAAAGSLTRMPSTGASMASRWGVRGSEDLGGGTKAGFTLESGFGPDTGTLGQGGRAFGRQAFLSLSGDWGQISAGRQYTMLFWGTMGADLIGPNAHGLGSLDSYIPNARVDNSLAYRGSFRGVSVGATYSLGRDVATAGNPAATNCPGESASDPSACRAWSWMLKYDQPAWGAAIGQDQFHGAEGSWAGAGLLGSGLTDRRTFVNGYGKLGDLTLGAGLMRRSNDGSSTPRSDLAYVAAAFKLTPTFTVDGMASQLEFRDAANGARLYVLRGTQALSRRTAAYVSIGHVNNRGASTYSVSGGAAGSNAAAGGHQNGVLVGVRHSF</sequence>
<accession>A0A318H2V5</accession>
<dbReference type="Proteomes" id="UP000247811">
    <property type="component" value="Unassembled WGS sequence"/>
</dbReference>
<dbReference type="GO" id="GO:0015288">
    <property type="term" value="F:porin activity"/>
    <property type="evidence" value="ECO:0007669"/>
    <property type="project" value="UniProtKB-KW"/>
</dbReference>
<evidence type="ECO:0000256" key="4">
    <source>
        <dbReference type="ARBA" id="ARBA00022452"/>
    </source>
</evidence>
<evidence type="ECO:0000256" key="11">
    <source>
        <dbReference type="SAM" id="SignalP"/>
    </source>
</evidence>
<dbReference type="PANTHER" id="PTHR34501">
    <property type="entry name" value="PROTEIN YDDL-RELATED"/>
    <property type="match status" value="1"/>
</dbReference>
<evidence type="ECO:0000313" key="13">
    <source>
        <dbReference type="EMBL" id="PXW97660.1"/>
    </source>
</evidence>
<proteinExistence type="predicted"/>
<name>A0A318H2V5_9BURK</name>
<keyword evidence="7" id="KW-0406">Ion transport</keyword>
<dbReference type="CDD" id="cd00342">
    <property type="entry name" value="gram_neg_porins"/>
    <property type="match status" value="1"/>
</dbReference>
<keyword evidence="10" id="KW-0998">Cell outer membrane</keyword>
<dbReference type="AlphaFoldDB" id="A0A318H2V5"/>
<keyword evidence="14" id="KW-1185">Reference proteome</keyword>
<dbReference type="GO" id="GO:0009279">
    <property type="term" value="C:cell outer membrane"/>
    <property type="evidence" value="ECO:0007669"/>
    <property type="project" value="UniProtKB-SubCell"/>
</dbReference>
<keyword evidence="6 11" id="KW-0732">Signal</keyword>
<dbReference type="GO" id="GO:0046930">
    <property type="term" value="C:pore complex"/>
    <property type="evidence" value="ECO:0007669"/>
    <property type="project" value="UniProtKB-KW"/>
</dbReference>
<dbReference type="Pfam" id="PF13609">
    <property type="entry name" value="Porin_4"/>
    <property type="match status" value="1"/>
</dbReference>
<comment type="subcellular location">
    <subcellularLocation>
        <location evidence="1">Cell outer membrane</location>
        <topology evidence="1">Multi-pass membrane protein</topology>
    </subcellularLocation>
</comment>
<feature type="domain" description="Porin" evidence="12">
    <location>
        <begin position="11"/>
        <end position="333"/>
    </location>
</feature>
<comment type="subunit">
    <text evidence="2">Homotrimer.</text>
</comment>
<dbReference type="EMBL" id="QJJS01000004">
    <property type="protein sequence ID" value="PXW97660.1"/>
    <property type="molecule type" value="Genomic_DNA"/>
</dbReference>
<dbReference type="SUPFAM" id="SSF56935">
    <property type="entry name" value="Porins"/>
    <property type="match status" value="1"/>
</dbReference>
<reference evidence="13 14" key="1">
    <citation type="submission" date="2018-05" db="EMBL/GenBank/DDBJ databases">
        <title>Genomic Encyclopedia of Type Strains, Phase IV (KMG-IV): sequencing the most valuable type-strain genomes for metagenomic binning, comparative biology and taxonomic classification.</title>
        <authorList>
            <person name="Goeker M."/>
        </authorList>
    </citation>
    <scope>NUCLEOTIDE SEQUENCE [LARGE SCALE GENOMIC DNA]</scope>
    <source>
        <strain evidence="13 14">DSM 566</strain>
    </source>
</reference>
<keyword evidence="4" id="KW-1134">Transmembrane beta strand</keyword>
<organism evidence="13 14">
    <name type="scientific">Sphaerotilus hippei</name>
    <dbReference type="NCBI Taxonomy" id="744406"/>
    <lineage>
        <taxon>Bacteria</taxon>
        <taxon>Pseudomonadati</taxon>
        <taxon>Pseudomonadota</taxon>
        <taxon>Betaproteobacteria</taxon>
        <taxon>Burkholderiales</taxon>
        <taxon>Sphaerotilaceae</taxon>
        <taxon>Sphaerotilus</taxon>
    </lineage>
</organism>
<evidence type="ECO:0000256" key="1">
    <source>
        <dbReference type="ARBA" id="ARBA00004571"/>
    </source>
</evidence>
<evidence type="ECO:0000256" key="10">
    <source>
        <dbReference type="ARBA" id="ARBA00023237"/>
    </source>
</evidence>
<evidence type="ECO:0000256" key="5">
    <source>
        <dbReference type="ARBA" id="ARBA00022692"/>
    </source>
</evidence>
<evidence type="ECO:0000256" key="7">
    <source>
        <dbReference type="ARBA" id="ARBA00023065"/>
    </source>
</evidence>
<dbReference type="InterPro" id="IPR033900">
    <property type="entry name" value="Gram_neg_porin_domain"/>
</dbReference>
<keyword evidence="5" id="KW-0812">Transmembrane</keyword>
<evidence type="ECO:0000313" key="14">
    <source>
        <dbReference type="Proteomes" id="UP000247811"/>
    </source>
</evidence>
<gene>
    <name evidence="13" type="ORF">C7444_104263</name>
</gene>
<protein>
    <submittedName>
        <fullName evidence="13">Putative porin</fullName>
    </submittedName>
</protein>
<dbReference type="OrthoDB" id="8520696at2"/>
<dbReference type="PANTHER" id="PTHR34501:SF9">
    <property type="entry name" value="MAJOR OUTER MEMBRANE PROTEIN P.IA"/>
    <property type="match status" value="1"/>
</dbReference>
<keyword evidence="9" id="KW-0472">Membrane</keyword>
<evidence type="ECO:0000256" key="2">
    <source>
        <dbReference type="ARBA" id="ARBA00011233"/>
    </source>
</evidence>